<evidence type="ECO:0008006" key="5">
    <source>
        <dbReference type="Google" id="ProtNLM"/>
    </source>
</evidence>
<dbReference type="EMBL" id="BJYR01000012">
    <property type="protein sequence ID" value="GEN99995.1"/>
    <property type="molecule type" value="Genomic_DNA"/>
</dbReference>
<comment type="caution">
    <text evidence="3">The sequence shown here is derived from an EMBL/GenBank/DDBJ whole genome shotgun (WGS) entry which is preliminary data.</text>
</comment>
<evidence type="ECO:0000256" key="1">
    <source>
        <dbReference type="SAM" id="MobiDB-lite"/>
    </source>
</evidence>
<organism evidence="3 4">
    <name type="scientific">Novosphingobium sediminis</name>
    <dbReference type="NCBI Taxonomy" id="707214"/>
    <lineage>
        <taxon>Bacteria</taxon>
        <taxon>Pseudomonadati</taxon>
        <taxon>Pseudomonadota</taxon>
        <taxon>Alphaproteobacteria</taxon>
        <taxon>Sphingomonadales</taxon>
        <taxon>Sphingomonadaceae</taxon>
        <taxon>Novosphingobium</taxon>
    </lineage>
</organism>
<feature type="compositionally biased region" description="Basic and acidic residues" evidence="1">
    <location>
        <begin position="30"/>
        <end position="39"/>
    </location>
</feature>
<protein>
    <recommendedName>
        <fullName evidence="5">DUF1963 domain-containing protein</fullName>
    </recommendedName>
</protein>
<reference evidence="3 4" key="1">
    <citation type="submission" date="2019-07" db="EMBL/GenBank/DDBJ databases">
        <title>Whole genome shotgun sequence of Novosphingobium sediminis NBRC 106119.</title>
        <authorList>
            <person name="Hosoyama A."/>
            <person name="Uohara A."/>
            <person name="Ohji S."/>
            <person name="Ichikawa N."/>
        </authorList>
    </citation>
    <scope>NUCLEOTIDE SEQUENCE [LARGE SCALE GENOMIC DNA]</scope>
    <source>
        <strain evidence="3 4">NBRC 106119</strain>
    </source>
</reference>
<feature type="region of interest" description="Disordered" evidence="1">
    <location>
        <begin position="88"/>
        <end position="111"/>
    </location>
</feature>
<dbReference type="Pfam" id="PF09234">
    <property type="entry name" value="DUF1963"/>
    <property type="match status" value="1"/>
</dbReference>
<gene>
    <name evidence="3" type="ORF">NSE01_18280</name>
</gene>
<dbReference type="SUPFAM" id="SSF103032">
    <property type="entry name" value="Hypothetical protein YwqG"/>
    <property type="match status" value="1"/>
</dbReference>
<dbReference type="InterPro" id="IPR015315">
    <property type="entry name" value="DUF1963"/>
</dbReference>
<dbReference type="Gene3D" id="2.30.320.10">
    <property type="entry name" value="YwqG-like"/>
    <property type="match status" value="2"/>
</dbReference>
<keyword evidence="2" id="KW-0472">Membrane</keyword>
<sequence>MSALVAIFAMFITSALGLIALIWYWLRQRAQQEPKPEKPRKPKKAKRRKGADEPEPEPEHEPLPVKTGRSRLISAASLAEAEAANALPDPDYLEPEPELPASEPAPAAAALHSPLATVRQQAVVLRQHFPPNRAPEGRSWLGGTPVLPGAAEWPLNPATGKPLHFLLQLDLAEVPDEAGLGLLPSEGALAVFLDLDWGAGEAFRIIHAQGYAGTPWHALDVPPALAMAYGDEAALVWPWALTPEHGTQVLPRWPVAPRLIALAESDSPGWPHNAATARAMLAAQGVDELAPAITPADFHGPDGQGFEPLWYGYPQDWITVQIAAAALVREADRASRTVLDDPYPGLEADERAAELKAVREEAQAWFDHALNNPALTALAPPVRKAFWDWLSTHRALAEHVMPAAVEAAIETTLHASPQEAAKFPEEVTARVAYRHALARRTPEGVIAPPPARLLAPASGEAELAGTHLLLLELPSNPALGHHFGGSALQFWITPEDLADRRFDAVVMTRA</sequence>
<feature type="compositionally biased region" description="Basic residues" evidence="1">
    <location>
        <begin position="40"/>
        <end position="49"/>
    </location>
</feature>
<keyword evidence="2" id="KW-0812">Transmembrane</keyword>
<feature type="transmembrane region" description="Helical" evidence="2">
    <location>
        <begin position="6"/>
        <end position="26"/>
    </location>
</feature>
<evidence type="ECO:0000313" key="3">
    <source>
        <dbReference type="EMBL" id="GEN99995.1"/>
    </source>
</evidence>
<dbReference type="AlphaFoldDB" id="A0A512AJX9"/>
<feature type="compositionally biased region" description="Low complexity" evidence="1">
    <location>
        <begin position="99"/>
        <end position="111"/>
    </location>
</feature>
<proteinExistence type="predicted"/>
<dbReference type="Proteomes" id="UP000321464">
    <property type="component" value="Unassembled WGS sequence"/>
</dbReference>
<dbReference type="OrthoDB" id="8135222at2"/>
<dbReference type="RefSeq" id="WP_147159312.1">
    <property type="nucleotide sequence ID" value="NZ_BJYR01000012.1"/>
</dbReference>
<accession>A0A512AJX9</accession>
<keyword evidence="4" id="KW-1185">Reference proteome</keyword>
<name>A0A512AJX9_9SPHN</name>
<dbReference type="PANTHER" id="PTHR36436:SF6">
    <property type="entry name" value="SLL5081 PROTEIN"/>
    <property type="match status" value="1"/>
</dbReference>
<feature type="region of interest" description="Disordered" evidence="1">
    <location>
        <begin position="30"/>
        <end position="71"/>
    </location>
</feature>
<keyword evidence="2" id="KW-1133">Transmembrane helix</keyword>
<evidence type="ECO:0000256" key="2">
    <source>
        <dbReference type="SAM" id="Phobius"/>
    </source>
</evidence>
<dbReference type="PANTHER" id="PTHR36436">
    <property type="entry name" value="SLL5081 PROTEIN"/>
    <property type="match status" value="1"/>
</dbReference>
<dbReference type="InterPro" id="IPR035948">
    <property type="entry name" value="YwqG-like_sf"/>
</dbReference>
<evidence type="ECO:0000313" key="4">
    <source>
        <dbReference type="Proteomes" id="UP000321464"/>
    </source>
</evidence>